<reference evidence="2 3" key="1">
    <citation type="submission" date="2024-02" db="EMBL/GenBank/DDBJ databases">
        <title>Bacteria isolated from the canopy kelp, Nereocystis luetkeana.</title>
        <authorList>
            <person name="Pfister C.A."/>
            <person name="Younker I.T."/>
            <person name="Light S.H."/>
        </authorList>
    </citation>
    <scope>NUCLEOTIDE SEQUENCE [LARGE SCALE GENOMIC DNA]</scope>
    <source>
        <strain evidence="2 3">TI.4.07</strain>
    </source>
</reference>
<dbReference type="InterPro" id="IPR011990">
    <property type="entry name" value="TPR-like_helical_dom_sf"/>
</dbReference>
<name>A0ABU9GAY6_9GAMM</name>
<sequence>MKKHLVMAMVLSALLLSACAYQPVSQSTNKHSDQKRLSLIQAHLLLGQLPLAKSQLDQITDQNRRREYWRLLSLYWLQVGDESKALDVHRQGLQRFPNDDFLWNNFGVLLGAKRQWSEACLAFQKAAQNGLSTRQSVWINLSRCAIRQDDVKKAWKDLKRAKEIAHLPLIGLMTELNLVLIQGNLSKARLILNNIQAETRNTQNTAYFDEYNCLSRQIIARETDPTIYSSASTSICLDSSRY</sequence>
<evidence type="ECO:0000313" key="2">
    <source>
        <dbReference type="EMBL" id="MEL0614157.1"/>
    </source>
</evidence>
<keyword evidence="1" id="KW-0732">Signal</keyword>
<comment type="caution">
    <text evidence="2">The sequence shown here is derived from an EMBL/GenBank/DDBJ whole genome shotgun (WGS) entry which is preliminary data.</text>
</comment>
<dbReference type="EMBL" id="JBAKAR010000012">
    <property type="protein sequence ID" value="MEL0614157.1"/>
    <property type="molecule type" value="Genomic_DNA"/>
</dbReference>
<feature type="chain" id="PRO_5046356075" description="Type IV pilus biogenesis/stability protein PilW" evidence="1">
    <location>
        <begin position="21"/>
        <end position="242"/>
    </location>
</feature>
<gene>
    <name evidence="2" type="ORF">V6242_13460</name>
</gene>
<accession>A0ABU9GAY6</accession>
<dbReference type="RefSeq" id="WP_341564272.1">
    <property type="nucleotide sequence ID" value="NZ_JBAKAQ010000003.1"/>
</dbReference>
<dbReference type="Proteomes" id="UP001379949">
    <property type="component" value="Unassembled WGS sequence"/>
</dbReference>
<keyword evidence="3" id="KW-1185">Reference proteome</keyword>
<evidence type="ECO:0000256" key="1">
    <source>
        <dbReference type="SAM" id="SignalP"/>
    </source>
</evidence>
<dbReference type="Gene3D" id="1.25.40.10">
    <property type="entry name" value="Tetratricopeptide repeat domain"/>
    <property type="match status" value="1"/>
</dbReference>
<evidence type="ECO:0008006" key="4">
    <source>
        <dbReference type="Google" id="ProtNLM"/>
    </source>
</evidence>
<dbReference type="SUPFAM" id="SSF48452">
    <property type="entry name" value="TPR-like"/>
    <property type="match status" value="1"/>
</dbReference>
<evidence type="ECO:0000313" key="3">
    <source>
        <dbReference type="Proteomes" id="UP001379949"/>
    </source>
</evidence>
<proteinExistence type="predicted"/>
<feature type="signal peptide" evidence="1">
    <location>
        <begin position="1"/>
        <end position="20"/>
    </location>
</feature>
<dbReference type="PROSITE" id="PS51257">
    <property type="entry name" value="PROKAR_LIPOPROTEIN"/>
    <property type="match status" value="1"/>
</dbReference>
<organism evidence="2 3">
    <name type="scientific">Marinomonas arenicola</name>
    <dbReference type="NCBI Taxonomy" id="569601"/>
    <lineage>
        <taxon>Bacteria</taxon>
        <taxon>Pseudomonadati</taxon>
        <taxon>Pseudomonadota</taxon>
        <taxon>Gammaproteobacteria</taxon>
        <taxon>Oceanospirillales</taxon>
        <taxon>Oceanospirillaceae</taxon>
        <taxon>Marinomonas</taxon>
    </lineage>
</organism>
<protein>
    <recommendedName>
        <fullName evidence="4">Type IV pilus biogenesis/stability protein PilW</fullName>
    </recommendedName>
</protein>